<evidence type="ECO:0000256" key="1">
    <source>
        <dbReference type="SAM" id="MobiDB-lite"/>
    </source>
</evidence>
<protein>
    <submittedName>
        <fullName evidence="2">Uncharacterized protein</fullName>
    </submittedName>
</protein>
<name>A0AAV2IDP7_LYMST</name>
<gene>
    <name evidence="2" type="ORF">GSLYS_00017856001</name>
</gene>
<evidence type="ECO:0000313" key="2">
    <source>
        <dbReference type="EMBL" id="CAL1544344.1"/>
    </source>
</evidence>
<reference evidence="2 3" key="1">
    <citation type="submission" date="2024-04" db="EMBL/GenBank/DDBJ databases">
        <authorList>
            <consortium name="Genoscope - CEA"/>
            <person name="William W."/>
        </authorList>
    </citation>
    <scope>NUCLEOTIDE SEQUENCE [LARGE SCALE GENOMIC DNA]</scope>
</reference>
<sequence length="162" mass="18425">MASKVQQVQRFINFIIQQLELLKEERKNVIDTVDDAVNQVQREVEAWVNGGPVNQSTCARMNNRIQQVITAFMAKTVAISDLDVQGEKSDQYQMTSASSHDSTSPKMSHTREEPQEKMKLSSEKTLPNTGVDTPYMTPMRFAILEEAVFSLKKTTEQNQEKQ</sequence>
<proteinExistence type="predicted"/>
<organism evidence="2 3">
    <name type="scientific">Lymnaea stagnalis</name>
    <name type="common">Great pond snail</name>
    <name type="synonym">Helix stagnalis</name>
    <dbReference type="NCBI Taxonomy" id="6523"/>
    <lineage>
        <taxon>Eukaryota</taxon>
        <taxon>Metazoa</taxon>
        <taxon>Spiralia</taxon>
        <taxon>Lophotrochozoa</taxon>
        <taxon>Mollusca</taxon>
        <taxon>Gastropoda</taxon>
        <taxon>Heterobranchia</taxon>
        <taxon>Euthyneura</taxon>
        <taxon>Panpulmonata</taxon>
        <taxon>Hygrophila</taxon>
        <taxon>Lymnaeoidea</taxon>
        <taxon>Lymnaeidae</taxon>
        <taxon>Lymnaea</taxon>
    </lineage>
</organism>
<comment type="caution">
    <text evidence="2">The sequence shown here is derived from an EMBL/GenBank/DDBJ whole genome shotgun (WGS) entry which is preliminary data.</text>
</comment>
<keyword evidence="3" id="KW-1185">Reference proteome</keyword>
<dbReference type="Proteomes" id="UP001497497">
    <property type="component" value="Unassembled WGS sequence"/>
</dbReference>
<dbReference type="AlphaFoldDB" id="A0AAV2IDP7"/>
<feature type="region of interest" description="Disordered" evidence="1">
    <location>
        <begin position="88"/>
        <end position="134"/>
    </location>
</feature>
<dbReference type="EMBL" id="CAXITT010000616">
    <property type="protein sequence ID" value="CAL1544344.1"/>
    <property type="molecule type" value="Genomic_DNA"/>
</dbReference>
<evidence type="ECO:0000313" key="3">
    <source>
        <dbReference type="Proteomes" id="UP001497497"/>
    </source>
</evidence>
<feature type="compositionally biased region" description="Polar residues" evidence="1">
    <location>
        <begin position="91"/>
        <end position="107"/>
    </location>
</feature>
<feature type="compositionally biased region" description="Basic and acidic residues" evidence="1">
    <location>
        <begin position="109"/>
        <end position="122"/>
    </location>
</feature>
<accession>A0AAV2IDP7</accession>